<reference evidence="1 2" key="1">
    <citation type="journal article" date="2015" name="Nature">
        <title>rRNA introns, odd ribosomes, and small enigmatic genomes across a large radiation of phyla.</title>
        <authorList>
            <person name="Brown C.T."/>
            <person name="Hug L.A."/>
            <person name="Thomas B.C."/>
            <person name="Sharon I."/>
            <person name="Castelle C.J."/>
            <person name="Singh A."/>
            <person name="Wilkins M.J."/>
            <person name="Williams K.H."/>
            <person name="Banfield J.F."/>
        </authorList>
    </citation>
    <scope>NUCLEOTIDE SEQUENCE [LARGE SCALE GENOMIC DNA]</scope>
</reference>
<evidence type="ECO:0000313" key="2">
    <source>
        <dbReference type="Proteomes" id="UP000033867"/>
    </source>
</evidence>
<organism evidence="1 2">
    <name type="scientific">Candidatus Magasanikbacteria bacterium GW2011_GWE2_42_7</name>
    <dbReference type="NCBI Taxonomy" id="1619052"/>
    <lineage>
        <taxon>Bacteria</taxon>
        <taxon>Candidatus Magasanikiibacteriota</taxon>
    </lineage>
</organism>
<proteinExistence type="predicted"/>
<protein>
    <submittedName>
        <fullName evidence="1">Uncharacterized protein</fullName>
    </submittedName>
</protein>
<sequence length="32" mass="3561">AIFKALGFRDDRIVTVSDTEVYTDGDVLDTVE</sequence>
<dbReference type="Proteomes" id="UP000033867">
    <property type="component" value="Unassembled WGS sequence"/>
</dbReference>
<dbReference type="EMBL" id="LCEK01000041">
    <property type="protein sequence ID" value="KKS70889.1"/>
    <property type="molecule type" value="Genomic_DNA"/>
</dbReference>
<name>A0A0G1BCH6_9BACT</name>
<feature type="non-terminal residue" evidence="1">
    <location>
        <position position="1"/>
    </location>
</feature>
<gene>
    <name evidence="1" type="ORF">UV42_C0041G0016</name>
</gene>
<accession>A0A0G1BCH6</accession>
<evidence type="ECO:0000313" key="1">
    <source>
        <dbReference type="EMBL" id="KKS70889.1"/>
    </source>
</evidence>
<dbReference type="AlphaFoldDB" id="A0A0G1BCH6"/>
<comment type="caution">
    <text evidence="1">The sequence shown here is derived from an EMBL/GenBank/DDBJ whole genome shotgun (WGS) entry which is preliminary data.</text>
</comment>